<comment type="catalytic activity">
    <reaction evidence="11">
        <text>L-threonyl-[protein] + ATP = O-phospho-L-threonyl-[protein] + ADP + H(+)</text>
        <dbReference type="Rhea" id="RHEA:46608"/>
        <dbReference type="Rhea" id="RHEA-COMP:11060"/>
        <dbReference type="Rhea" id="RHEA-COMP:11605"/>
        <dbReference type="ChEBI" id="CHEBI:15378"/>
        <dbReference type="ChEBI" id="CHEBI:30013"/>
        <dbReference type="ChEBI" id="CHEBI:30616"/>
        <dbReference type="ChEBI" id="CHEBI:61977"/>
        <dbReference type="ChEBI" id="CHEBI:456216"/>
        <dbReference type="EC" id="2.7.11.12"/>
    </reaction>
</comment>
<evidence type="ECO:0000259" key="19">
    <source>
        <dbReference type="PROSITE" id="PS50042"/>
    </source>
</evidence>
<comment type="similarity">
    <text evidence="1">Belongs to the protein kinase superfamily. AGC Ser/Thr protein kinase family. cGMP subfamily.</text>
</comment>
<dbReference type="PANTHER" id="PTHR24353:SF68">
    <property type="match status" value="1"/>
</dbReference>
<keyword evidence="4" id="KW-0140">cGMP</keyword>
<dbReference type="Pfam" id="PF00069">
    <property type="entry name" value="Pkinase"/>
    <property type="match status" value="1"/>
</dbReference>
<evidence type="ECO:0000256" key="4">
    <source>
        <dbReference type="ARBA" id="ARBA00022535"/>
    </source>
</evidence>
<dbReference type="SUPFAM" id="SSF56112">
    <property type="entry name" value="Protein kinase-like (PK-like)"/>
    <property type="match status" value="1"/>
</dbReference>
<dbReference type="GO" id="GO:0005524">
    <property type="term" value="F:ATP binding"/>
    <property type="evidence" value="ECO:0007669"/>
    <property type="project" value="UniProtKB-UniRule"/>
</dbReference>
<evidence type="ECO:0000256" key="13">
    <source>
        <dbReference type="PIRSR" id="PIRSR000559-1"/>
    </source>
</evidence>
<evidence type="ECO:0000259" key="18">
    <source>
        <dbReference type="PROSITE" id="PS50011"/>
    </source>
</evidence>
<evidence type="ECO:0000256" key="9">
    <source>
        <dbReference type="ARBA" id="ARBA00022840"/>
    </source>
</evidence>
<evidence type="ECO:0000256" key="8">
    <source>
        <dbReference type="ARBA" id="ARBA00022777"/>
    </source>
</evidence>
<dbReference type="Gene3D" id="1.10.510.10">
    <property type="entry name" value="Transferase(Phosphotransferase) domain 1"/>
    <property type="match status" value="1"/>
</dbReference>
<dbReference type="GO" id="GO:0030553">
    <property type="term" value="F:cGMP binding"/>
    <property type="evidence" value="ECO:0007669"/>
    <property type="project" value="UniProtKB-KW"/>
</dbReference>
<dbReference type="InterPro" id="IPR000719">
    <property type="entry name" value="Prot_kinase_dom"/>
</dbReference>
<dbReference type="PANTHER" id="PTHR24353">
    <property type="entry name" value="CYCLIC NUCLEOTIDE-DEPENDENT PROTEIN KINASE"/>
    <property type="match status" value="1"/>
</dbReference>
<feature type="active site" description="Proton acceptor" evidence="13">
    <location>
        <position position="394"/>
    </location>
</feature>
<feature type="coiled-coil region" evidence="16">
    <location>
        <begin position="12"/>
        <end position="46"/>
    </location>
</feature>
<evidence type="ECO:0000256" key="16">
    <source>
        <dbReference type="SAM" id="Coils"/>
    </source>
</evidence>
<feature type="domain" description="Cyclic nucleotide-binding" evidence="19">
    <location>
        <begin position="200"/>
        <end position="230"/>
    </location>
</feature>
<proteinExistence type="inferred from homology"/>
<dbReference type="GeneTree" id="ENSGT00940000154704"/>
<evidence type="ECO:0000313" key="21">
    <source>
        <dbReference type="Ensembl" id="ENSOTSP00005000346.2"/>
    </source>
</evidence>
<dbReference type="InterPro" id="IPR031831">
    <property type="entry name" value="PKcGMP_CC"/>
</dbReference>
<feature type="domain" description="Cyclic nucleotide-binding" evidence="19">
    <location>
        <begin position="101"/>
        <end position="181"/>
    </location>
</feature>
<dbReference type="EC" id="2.7.11.12" evidence="2"/>
<dbReference type="SMART" id="SM00100">
    <property type="entry name" value="cNMP"/>
    <property type="match status" value="1"/>
</dbReference>
<evidence type="ECO:0000313" key="22">
    <source>
        <dbReference type="Proteomes" id="UP000694402"/>
    </source>
</evidence>
<evidence type="ECO:0000256" key="1">
    <source>
        <dbReference type="ARBA" id="ARBA00006352"/>
    </source>
</evidence>
<feature type="binding site" evidence="14">
    <location>
        <begin position="276"/>
        <end position="284"/>
    </location>
    <ligand>
        <name>ATP</name>
        <dbReference type="ChEBI" id="CHEBI:30616"/>
    </ligand>
</feature>
<evidence type="ECO:0000256" key="14">
    <source>
        <dbReference type="PIRSR" id="PIRSR000559-2"/>
    </source>
</evidence>
<protein>
    <recommendedName>
        <fullName evidence="2">cGMP-dependent protein kinase</fullName>
        <ecNumber evidence="2">2.7.11.12</ecNumber>
    </recommendedName>
</protein>
<dbReference type="Proteomes" id="UP000694402">
    <property type="component" value="Unassembled WGS sequence"/>
</dbReference>
<dbReference type="CDD" id="cd00038">
    <property type="entry name" value="CAP_ED"/>
    <property type="match status" value="1"/>
</dbReference>
<dbReference type="PROSITE" id="PS00107">
    <property type="entry name" value="PROTEIN_KINASE_ATP"/>
    <property type="match status" value="1"/>
</dbReference>
<dbReference type="GO" id="GO:0005737">
    <property type="term" value="C:cytoplasm"/>
    <property type="evidence" value="ECO:0007669"/>
    <property type="project" value="UniProtKB-ARBA"/>
</dbReference>
<dbReference type="FunFam" id="3.30.200.20:FF:000005">
    <property type="entry name" value="cAMP-dependent protein kinase catalytic subunit"/>
    <property type="match status" value="1"/>
</dbReference>
<dbReference type="FunFam" id="1.10.510.10:FF:000096">
    <property type="entry name" value="cGMP-dependent protein kinase"/>
    <property type="match status" value="1"/>
</dbReference>
<dbReference type="Pfam" id="PF16808">
    <property type="entry name" value="PKcGMP_CC"/>
    <property type="match status" value="1"/>
</dbReference>
<dbReference type="GO" id="GO:0004692">
    <property type="term" value="F:cGMP-dependent protein kinase activity"/>
    <property type="evidence" value="ECO:0007669"/>
    <property type="project" value="UniProtKB-EC"/>
</dbReference>
<dbReference type="Gene3D" id="2.60.120.10">
    <property type="entry name" value="Jelly Rolls"/>
    <property type="match status" value="2"/>
</dbReference>
<dbReference type="PROSITE" id="PS51285">
    <property type="entry name" value="AGC_KINASE_CTER"/>
    <property type="match status" value="1"/>
</dbReference>
<dbReference type="FunFam" id="2.60.120.10:FF:000035">
    <property type="entry name" value="cGMP-dependent protein kinase"/>
    <property type="match status" value="1"/>
</dbReference>
<dbReference type="AlphaFoldDB" id="A0A8C8BXQ5"/>
<feature type="region of interest" description="Disordered" evidence="17">
    <location>
        <begin position="553"/>
        <end position="581"/>
    </location>
</feature>
<dbReference type="PROSITE" id="PS00108">
    <property type="entry name" value="PROTEIN_KINASE_ST"/>
    <property type="match status" value="1"/>
</dbReference>
<dbReference type="InterPro" id="IPR002374">
    <property type="entry name" value="cGMP_dep_kinase"/>
</dbReference>
<keyword evidence="22" id="KW-1185">Reference proteome</keyword>
<dbReference type="InterPro" id="IPR011009">
    <property type="entry name" value="Kinase-like_dom_sf"/>
</dbReference>
<dbReference type="FunFam" id="1.20.5.490:FF:000006">
    <property type="entry name" value="cGMP-dependent protein kinase 1"/>
    <property type="match status" value="1"/>
</dbReference>
<reference evidence="21" key="1">
    <citation type="submission" date="2025-08" db="UniProtKB">
        <authorList>
            <consortium name="Ensembl"/>
        </authorList>
    </citation>
    <scope>IDENTIFICATION</scope>
</reference>
<dbReference type="PROSITE" id="PS50011">
    <property type="entry name" value="PROTEIN_KINASE_DOM"/>
    <property type="match status" value="1"/>
</dbReference>
<dbReference type="SMART" id="SM00220">
    <property type="entry name" value="S_TKc"/>
    <property type="match status" value="1"/>
</dbReference>
<dbReference type="PROSITE" id="PS50042">
    <property type="entry name" value="CNMP_BINDING_3"/>
    <property type="match status" value="2"/>
</dbReference>
<dbReference type="InterPro" id="IPR035014">
    <property type="entry name" value="STKc_cGK"/>
</dbReference>
<feature type="binding site" evidence="14 15">
    <location>
        <position position="300"/>
    </location>
    <ligand>
        <name>ATP</name>
        <dbReference type="ChEBI" id="CHEBI:30616"/>
    </ligand>
</feature>
<evidence type="ECO:0000256" key="6">
    <source>
        <dbReference type="ARBA" id="ARBA00022679"/>
    </source>
</evidence>
<dbReference type="InterPro" id="IPR014710">
    <property type="entry name" value="RmlC-like_jellyroll"/>
</dbReference>
<keyword evidence="6" id="KW-0808">Transferase</keyword>
<dbReference type="InterPro" id="IPR018488">
    <property type="entry name" value="cNMP-bd_CS"/>
</dbReference>
<evidence type="ECO:0000256" key="2">
    <source>
        <dbReference type="ARBA" id="ARBA00012428"/>
    </source>
</evidence>
<keyword evidence="10" id="KW-0142">cGMP-binding</keyword>
<name>A0A8C8BXQ5_ONCTS</name>
<sequence>MSDLEEDFSKIVMSKEERIRDLEMRLADREDEIQELKRKLHKCQSVLPSAQLIGPTTRTRAQGISAESQNYQDLSRQAFRKYDKSDWSKDLIKEAILDNDFMKNLELSQIQEIVDCMYPVEYGKDSCIIKEGDVGSLVYVMEDGRVEVTKESVKLCTMGPGKVFGELAILYNCTRTATIKSQVSKCLAHGAIGCIRQRELRETHYENGEYIIRQGATGDTFFIISKGMVRPSSSSLLSLSLLLRHYYFSSLMKNMDSENSFFSNLNLVDFNIIDTLGVGGFGRVELVQLKSDEVKTFAMKILKKRHIVDTRQQEHIRSEKLIMQEAHSDFIVRLYRTFKDSKYLYMLMEACLGGELWTILRDRGSFEDSTTRFYTACVVEAFAYLHSKGIIYRDLKPENLILDHKGYAKLVDFGFAKKIEFGKKTWTFCGTPEYVAPEIILNKGHDISADYWSLGILMFELLTGSPPFSGPDPMKTYNIILRGIDMIEFPKKITKNAANLIKKLCRDNPSERLGNLKNGVKDIQKHKWFEGFNWEGLRKGTLTPPIIPNVISPMDTSNFDNFPEDKEEPPPDDNSGWDNDF</sequence>
<organism evidence="21 22">
    <name type="scientific">Oncorhynchus tshawytscha</name>
    <name type="common">Chinook salmon</name>
    <name type="synonym">Salmo tshawytscha</name>
    <dbReference type="NCBI Taxonomy" id="74940"/>
    <lineage>
        <taxon>Eukaryota</taxon>
        <taxon>Metazoa</taxon>
        <taxon>Chordata</taxon>
        <taxon>Craniata</taxon>
        <taxon>Vertebrata</taxon>
        <taxon>Euteleostomi</taxon>
        <taxon>Actinopterygii</taxon>
        <taxon>Neopterygii</taxon>
        <taxon>Teleostei</taxon>
        <taxon>Protacanthopterygii</taxon>
        <taxon>Salmoniformes</taxon>
        <taxon>Salmonidae</taxon>
        <taxon>Salmoninae</taxon>
        <taxon>Oncorhynchus</taxon>
    </lineage>
</organism>
<dbReference type="InterPro" id="IPR008271">
    <property type="entry name" value="Ser/Thr_kinase_AS"/>
</dbReference>
<dbReference type="Gene3D" id="1.20.5.490">
    <property type="entry name" value="Single helix bin"/>
    <property type="match status" value="1"/>
</dbReference>
<dbReference type="InterPro" id="IPR018490">
    <property type="entry name" value="cNMP-bd_dom_sf"/>
</dbReference>
<evidence type="ECO:0000256" key="15">
    <source>
        <dbReference type="PROSITE-ProRule" id="PRU10141"/>
    </source>
</evidence>
<evidence type="ECO:0000256" key="10">
    <source>
        <dbReference type="ARBA" id="ARBA00022992"/>
    </source>
</evidence>
<dbReference type="InterPro" id="IPR017441">
    <property type="entry name" value="Protein_kinase_ATP_BS"/>
</dbReference>
<evidence type="ECO:0000256" key="5">
    <source>
        <dbReference type="ARBA" id="ARBA00022553"/>
    </source>
</evidence>
<dbReference type="SMART" id="SM00133">
    <property type="entry name" value="S_TK_X"/>
    <property type="match status" value="1"/>
</dbReference>
<keyword evidence="16" id="KW-0175">Coiled coil</keyword>
<evidence type="ECO:0000256" key="3">
    <source>
        <dbReference type="ARBA" id="ARBA00022527"/>
    </source>
</evidence>
<accession>A0A8C8BXQ5</accession>
<keyword evidence="7 14" id="KW-0547">Nucleotide-binding</keyword>
<dbReference type="SUPFAM" id="SSF51206">
    <property type="entry name" value="cAMP-binding domain-like"/>
    <property type="match status" value="2"/>
</dbReference>
<dbReference type="InterPro" id="IPR000961">
    <property type="entry name" value="AGC-kinase_C"/>
</dbReference>
<dbReference type="Ensembl" id="ENSOTST00005000435.2">
    <property type="protein sequence ID" value="ENSOTSP00005000346.2"/>
    <property type="gene ID" value="ENSOTSG00005000227.2"/>
</dbReference>
<evidence type="ECO:0000256" key="11">
    <source>
        <dbReference type="ARBA" id="ARBA00047298"/>
    </source>
</evidence>
<evidence type="ECO:0000256" key="17">
    <source>
        <dbReference type="SAM" id="MobiDB-lite"/>
    </source>
</evidence>
<evidence type="ECO:0000256" key="7">
    <source>
        <dbReference type="ARBA" id="ARBA00022741"/>
    </source>
</evidence>
<comment type="catalytic activity">
    <reaction evidence="12">
        <text>L-seryl-[protein] + ATP = O-phospho-L-seryl-[protein] + ADP + H(+)</text>
        <dbReference type="Rhea" id="RHEA:17989"/>
        <dbReference type="Rhea" id="RHEA-COMP:9863"/>
        <dbReference type="Rhea" id="RHEA-COMP:11604"/>
        <dbReference type="ChEBI" id="CHEBI:15378"/>
        <dbReference type="ChEBI" id="CHEBI:29999"/>
        <dbReference type="ChEBI" id="CHEBI:30616"/>
        <dbReference type="ChEBI" id="CHEBI:83421"/>
        <dbReference type="ChEBI" id="CHEBI:456216"/>
        <dbReference type="EC" id="2.7.11.12"/>
    </reaction>
</comment>
<dbReference type="Pfam" id="PF00027">
    <property type="entry name" value="cNMP_binding"/>
    <property type="match status" value="1"/>
</dbReference>
<keyword evidence="5" id="KW-0597">Phosphoprotein</keyword>
<dbReference type="CDD" id="cd05572">
    <property type="entry name" value="STKc_cGK"/>
    <property type="match status" value="1"/>
</dbReference>
<keyword evidence="9 14" id="KW-0067">ATP-binding</keyword>
<feature type="domain" description="Protein kinase" evidence="18">
    <location>
        <begin position="270"/>
        <end position="529"/>
    </location>
</feature>
<dbReference type="CDD" id="cd12085">
    <property type="entry name" value="DD_cGKI-alpha"/>
    <property type="match status" value="1"/>
</dbReference>
<reference evidence="21" key="2">
    <citation type="submission" date="2025-09" db="UniProtKB">
        <authorList>
            <consortium name="Ensembl"/>
        </authorList>
    </citation>
    <scope>IDENTIFICATION</scope>
</reference>
<evidence type="ECO:0000259" key="20">
    <source>
        <dbReference type="PROSITE" id="PS51285"/>
    </source>
</evidence>
<dbReference type="PROSITE" id="PS00889">
    <property type="entry name" value="CNMP_BINDING_2"/>
    <property type="match status" value="1"/>
</dbReference>
<feature type="domain" description="AGC-kinase C-terminal" evidence="20">
    <location>
        <begin position="530"/>
        <end position="581"/>
    </location>
</feature>
<dbReference type="PIRSF" id="PIRSF000559">
    <property type="entry name" value="cGMP-dep_kinase"/>
    <property type="match status" value="1"/>
</dbReference>
<gene>
    <name evidence="21" type="primary">PRKG1</name>
</gene>
<evidence type="ECO:0000256" key="12">
    <source>
        <dbReference type="ARBA" id="ARBA00047462"/>
    </source>
</evidence>
<dbReference type="Gene3D" id="3.30.200.20">
    <property type="entry name" value="Phosphorylase Kinase, domain 1"/>
    <property type="match status" value="1"/>
</dbReference>
<dbReference type="InterPro" id="IPR000595">
    <property type="entry name" value="cNMP-bd_dom"/>
</dbReference>
<keyword evidence="8" id="KW-0418">Kinase</keyword>
<keyword evidence="3" id="KW-0723">Serine/threonine-protein kinase</keyword>
<dbReference type="PROSITE" id="PS00888">
    <property type="entry name" value="CNMP_BINDING_1"/>
    <property type="match status" value="1"/>
</dbReference>